<dbReference type="EMBL" id="JAHRIP010037686">
    <property type="protein sequence ID" value="MEQ2294235.1"/>
    <property type="molecule type" value="Genomic_DNA"/>
</dbReference>
<feature type="region of interest" description="Disordered" evidence="1">
    <location>
        <begin position="68"/>
        <end position="92"/>
    </location>
</feature>
<gene>
    <name evidence="2" type="ORF">AMECASPLE_001905</name>
</gene>
<accession>A0ABV0YK82</accession>
<name>A0ABV0YK82_9TELE</name>
<reference evidence="2 3" key="1">
    <citation type="submission" date="2021-06" db="EMBL/GenBank/DDBJ databases">
        <authorList>
            <person name="Palmer J.M."/>
        </authorList>
    </citation>
    <scope>NUCLEOTIDE SEQUENCE [LARGE SCALE GENOMIC DNA]</scope>
    <source>
        <strain evidence="2 3">AS_MEX2019</strain>
        <tissue evidence="2">Muscle</tissue>
    </source>
</reference>
<feature type="region of interest" description="Disordered" evidence="1">
    <location>
        <begin position="1"/>
        <end position="34"/>
    </location>
</feature>
<organism evidence="2 3">
    <name type="scientific">Ameca splendens</name>
    <dbReference type="NCBI Taxonomy" id="208324"/>
    <lineage>
        <taxon>Eukaryota</taxon>
        <taxon>Metazoa</taxon>
        <taxon>Chordata</taxon>
        <taxon>Craniata</taxon>
        <taxon>Vertebrata</taxon>
        <taxon>Euteleostomi</taxon>
        <taxon>Actinopterygii</taxon>
        <taxon>Neopterygii</taxon>
        <taxon>Teleostei</taxon>
        <taxon>Neoteleostei</taxon>
        <taxon>Acanthomorphata</taxon>
        <taxon>Ovalentaria</taxon>
        <taxon>Atherinomorphae</taxon>
        <taxon>Cyprinodontiformes</taxon>
        <taxon>Goodeidae</taxon>
        <taxon>Ameca</taxon>
    </lineage>
</organism>
<keyword evidence="3" id="KW-1185">Reference proteome</keyword>
<evidence type="ECO:0000313" key="3">
    <source>
        <dbReference type="Proteomes" id="UP001469553"/>
    </source>
</evidence>
<evidence type="ECO:0000313" key="2">
    <source>
        <dbReference type="EMBL" id="MEQ2294235.1"/>
    </source>
</evidence>
<feature type="compositionally biased region" description="Polar residues" evidence="1">
    <location>
        <begin position="1"/>
        <end position="15"/>
    </location>
</feature>
<sequence>MAAKPINNSAGNTNENRQETRTLQLGDDVNSNIPVPTYEDMFSREAAVSTPVRARGIVEATAADNWMRTDKATHTKDGAASSQPVGGGETHG</sequence>
<evidence type="ECO:0000256" key="1">
    <source>
        <dbReference type="SAM" id="MobiDB-lite"/>
    </source>
</evidence>
<comment type="caution">
    <text evidence="2">The sequence shown here is derived from an EMBL/GenBank/DDBJ whole genome shotgun (WGS) entry which is preliminary data.</text>
</comment>
<proteinExistence type="predicted"/>
<dbReference type="Proteomes" id="UP001469553">
    <property type="component" value="Unassembled WGS sequence"/>
</dbReference>
<protein>
    <submittedName>
        <fullName evidence="2">Uncharacterized protein</fullName>
    </submittedName>
</protein>
<feature type="compositionally biased region" description="Basic and acidic residues" evidence="1">
    <location>
        <begin position="68"/>
        <end position="77"/>
    </location>
</feature>